<dbReference type="GO" id="GO:0005524">
    <property type="term" value="F:ATP binding"/>
    <property type="evidence" value="ECO:0007669"/>
    <property type="project" value="UniProtKB-KW"/>
</dbReference>
<dbReference type="InterPro" id="IPR003593">
    <property type="entry name" value="AAA+_ATPase"/>
</dbReference>
<accession>A0A4S4AXY6</accession>
<dbReference type="EMBL" id="SSOC01000004">
    <property type="protein sequence ID" value="THF64810.1"/>
    <property type="molecule type" value="Genomic_DNA"/>
</dbReference>
<comment type="caution">
    <text evidence="2">The sequence shown here is derived from an EMBL/GenBank/DDBJ whole genome shotgun (WGS) entry which is preliminary data.</text>
</comment>
<proteinExistence type="predicted"/>
<dbReference type="SMART" id="SM00382">
    <property type="entry name" value="AAA"/>
    <property type="match status" value="1"/>
</dbReference>
<dbReference type="GO" id="GO:0016887">
    <property type="term" value="F:ATP hydrolysis activity"/>
    <property type="evidence" value="ECO:0007669"/>
    <property type="project" value="InterPro"/>
</dbReference>
<name>A0A4S4AXY6_9RHOO</name>
<gene>
    <name evidence="2" type="ORF">E6C76_12265</name>
</gene>
<evidence type="ECO:0000313" key="3">
    <source>
        <dbReference type="Proteomes" id="UP000308430"/>
    </source>
</evidence>
<evidence type="ECO:0000259" key="1">
    <source>
        <dbReference type="SMART" id="SM00382"/>
    </source>
</evidence>
<dbReference type="PANTHER" id="PTHR43581">
    <property type="entry name" value="ATP/GTP PHOSPHATASE"/>
    <property type="match status" value="1"/>
</dbReference>
<dbReference type="Pfam" id="PF13304">
    <property type="entry name" value="AAA_21"/>
    <property type="match status" value="1"/>
</dbReference>
<dbReference type="PANTHER" id="PTHR43581:SF2">
    <property type="entry name" value="EXCINUCLEASE ATPASE SUBUNIT"/>
    <property type="match status" value="1"/>
</dbReference>
<reference evidence="2 3" key="1">
    <citation type="submission" date="2019-04" db="EMBL/GenBank/DDBJ databases">
        <title>Azoarcus nasutitermitis sp. nov. isolated from termite nest.</title>
        <authorList>
            <person name="Lin S.-Y."/>
            <person name="Hameed A."/>
            <person name="Hsu Y.-H."/>
            <person name="Young C.-C."/>
        </authorList>
    </citation>
    <scope>NUCLEOTIDE SEQUENCE [LARGE SCALE GENOMIC DNA]</scope>
    <source>
        <strain evidence="2 3">CC-YHH838</strain>
    </source>
</reference>
<dbReference type="Gene3D" id="3.40.50.300">
    <property type="entry name" value="P-loop containing nucleotide triphosphate hydrolases"/>
    <property type="match status" value="1"/>
</dbReference>
<sequence length="538" mass="59159">MAFNFQIPGPGHQTSIAIDLGSSLVFVGANGSGKTRLAVLIEESVGENAHRISAHRALNLNPAVPKIRGAEALKKLRYGYEGESAAIHHRASNRWKNSKPAVAMLNDFDSLLQALFADQSVTTLETHTKYRSGTLTKATATKFETLSEIWQRLLPHRKLVISGDDINVALVDGGETYPASEMSDGERSIFYLIAQALVAAESSLLIIDEPELHVHPSIMSSLWDEIEAARKDCAFLFITHDLHFAAARAAQKYVIRLFDPTPSWTIEHVPEDTDFDEEVTTLILGSRRPILFVEGTGASLDLAIYRCCYPQWTVIPRGSCEQVVHAVVTMRANAQLTRITCAGIVDADDYTIDEINHLNSLGIFPLPVSEAENLILLPDVSRAIAQLEGLEGEELEQQLSKLESAIFDTLQSPAAIEEVVVRYCRRRIDRALKKIDLSGSKNIAGLITEYNTHTATLDISELAARANSKIQDALTSRDLASLLTVYDNKGLLAHAALHLKQTRMAAFSAWLTRMLRDGERAPGLVEALRVILPVVQAT</sequence>
<dbReference type="InterPro" id="IPR051396">
    <property type="entry name" value="Bact_Antivir_Def_Nuclease"/>
</dbReference>
<dbReference type="OrthoDB" id="3322489at2"/>
<feature type="domain" description="AAA+ ATPase" evidence="1">
    <location>
        <begin position="20"/>
        <end position="259"/>
    </location>
</feature>
<dbReference type="CDD" id="cd00267">
    <property type="entry name" value="ABC_ATPase"/>
    <property type="match status" value="1"/>
</dbReference>
<keyword evidence="2" id="KW-0067">ATP-binding</keyword>
<keyword evidence="3" id="KW-1185">Reference proteome</keyword>
<dbReference type="InterPro" id="IPR003959">
    <property type="entry name" value="ATPase_AAA_core"/>
</dbReference>
<organism evidence="2 3">
    <name type="scientific">Pseudothauera nasutitermitis</name>
    <dbReference type="NCBI Taxonomy" id="2565930"/>
    <lineage>
        <taxon>Bacteria</taxon>
        <taxon>Pseudomonadati</taxon>
        <taxon>Pseudomonadota</taxon>
        <taxon>Betaproteobacteria</taxon>
        <taxon>Rhodocyclales</taxon>
        <taxon>Zoogloeaceae</taxon>
        <taxon>Pseudothauera</taxon>
    </lineage>
</organism>
<dbReference type="InterPro" id="IPR027417">
    <property type="entry name" value="P-loop_NTPase"/>
</dbReference>
<dbReference type="SUPFAM" id="SSF52540">
    <property type="entry name" value="P-loop containing nucleoside triphosphate hydrolases"/>
    <property type="match status" value="1"/>
</dbReference>
<keyword evidence="2" id="KW-0547">Nucleotide-binding</keyword>
<evidence type="ECO:0000313" key="2">
    <source>
        <dbReference type="EMBL" id="THF64810.1"/>
    </source>
</evidence>
<dbReference type="AlphaFoldDB" id="A0A4S4AXY6"/>
<dbReference type="RefSeq" id="WP_136348528.1">
    <property type="nucleotide sequence ID" value="NZ_SSOC01000004.1"/>
</dbReference>
<dbReference type="Proteomes" id="UP000308430">
    <property type="component" value="Unassembled WGS sequence"/>
</dbReference>
<protein>
    <submittedName>
        <fullName evidence="2">ATP-binding cassette domain-containing protein</fullName>
    </submittedName>
</protein>